<name>A0ABY8AQG8_9ACTN</name>
<gene>
    <name evidence="2" type="ORF">MOV08_16680</name>
</gene>
<proteinExistence type="predicted"/>
<evidence type="ECO:0000256" key="1">
    <source>
        <dbReference type="SAM" id="MobiDB-lite"/>
    </source>
</evidence>
<protein>
    <submittedName>
        <fullName evidence="2">Uncharacterized protein</fullName>
    </submittedName>
</protein>
<dbReference type="EMBL" id="CP095749">
    <property type="protein sequence ID" value="WEB45747.1"/>
    <property type="molecule type" value="Genomic_DNA"/>
</dbReference>
<dbReference type="Proteomes" id="UP001218629">
    <property type="component" value="Chromosome"/>
</dbReference>
<evidence type="ECO:0000313" key="3">
    <source>
        <dbReference type="Proteomes" id="UP001218629"/>
    </source>
</evidence>
<keyword evidence="3" id="KW-1185">Reference proteome</keyword>
<sequence length="124" mass="13477">MDTARLLPWAGLDGKPCYLLGGNGTGYVSRLADKVEAEQMNSAAELIEEACGILTDRTWTPGEIHLLAVELNNHLAKIHRVSESRGTRLLLLEDDPDEDADDDVCEGNVPDAPLRDASQVLPAR</sequence>
<reference evidence="2 3" key="1">
    <citation type="submission" date="2022-03" db="EMBL/GenBank/DDBJ databases">
        <title>Streptomyces yunnanensis P86,complete genome.</title>
        <authorList>
            <person name="Chen S."/>
            <person name="Zhang Q."/>
        </authorList>
    </citation>
    <scope>NUCLEOTIDE SEQUENCE [LARGE SCALE GENOMIC DNA]</scope>
    <source>
        <strain evidence="2 3">P86</strain>
    </source>
</reference>
<feature type="region of interest" description="Disordered" evidence="1">
    <location>
        <begin position="94"/>
        <end position="124"/>
    </location>
</feature>
<evidence type="ECO:0000313" key="2">
    <source>
        <dbReference type="EMBL" id="WEB45747.1"/>
    </source>
</evidence>
<accession>A0ABY8AQG8</accession>
<feature type="compositionally biased region" description="Acidic residues" evidence="1">
    <location>
        <begin position="94"/>
        <end position="105"/>
    </location>
</feature>
<organism evidence="2 3">
    <name type="scientific">Streptomyces yunnanensis</name>
    <dbReference type="NCBI Taxonomy" id="156453"/>
    <lineage>
        <taxon>Bacteria</taxon>
        <taxon>Bacillati</taxon>
        <taxon>Actinomycetota</taxon>
        <taxon>Actinomycetes</taxon>
        <taxon>Kitasatosporales</taxon>
        <taxon>Streptomycetaceae</taxon>
        <taxon>Streptomyces</taxon>
    </lineage>
</organism>